<dbReference type="EMBL" id="FOMH01000013">
    <property type="protein sequence ID" value="SFD87049.1"/>
    <property type="molecule type" value="Genomic_DNA"/>
</dbReference>
<protein>
    <submittedName>
        <fullName evidence="1">Uncharacterized protein</fullName>
    </submittedName>
</protein>
<organism evidence="1 2">
    <name type="scientific">Flavobacterium phragmitis</name>
    <dbReference type="NCBI Taxonomy" id="739143"/>
    <lineage>
        <taxon>Bacteria</taxon>
        <taxon>Pseudomonadati</taxon>
        <taxon>Bacteroidota</taxon>
        <taxon>Flavobacteriia</taxon>
        <taxon>Flavobacteriales</taxon>
        <taxon>Flavobacteriaceae</taxon>
        <taxon>Flavobacterium</taxon>
    </lineage>
</organism>
<gene>
    <name evidence="1" type="ORF">SAMN05216297_113160</name>
</gene>
<evidence type="ECO:0000313" key="2">
    <source>
        <dbReference type="Proteomes" id="UP000199672"/>
    </source>
</evidence>
<reference evidence="2" key="1">
    <citation type="submission" date="2016-10" db="EMBL/GenBank/DDBJ databases">
        <authorList>
            <person name="Varghese N."/>
            <person name="Submissions S."/>
        </authorList>
    </citation>
    <scope>NUCLEOTIDE SEQUENCE [LARGE SCALE GENOMIC DNA]</scope>
    <source>
        <strain evidence="2">CGMCC 1.10370</strain>
    </source>
</reference>
<accession>A0A1I1VWC5</accession>
<dbReference type="STRING" id="739143.SAMN05216297_113160"/>
<name>A0A1I1VWC5_9FLAO</name>
<dbReference type="Proteomes" id="UP000199672">
    <property type="component" value="Unassembled WGS sequence"/>
</dbReference>
<dbReference type="AlphaFoldDB" id="A0A1I1VWC5"/>
<proteinExistence type="predicted"/>
<keyword evidence="2" id="KW-1185">Reference proteome</keyword>
<dbReference type="OrthoDB" id="797757at2"/>
<dbReference type="RefSeq" id="WP_091497484.1">
    <property type="nucleotide sequence ID" value="NZ_FOMH01000013.1"/>
</dbReference>
<sequence>MNEEKFPGPIQIPLATANEWEQRYQDDTTVEDLKNNVKAFLIPRESLEKVLKLETEAVWAYLGINDQKEKTLLFVGAEYDKEKDKWVNVYGKAEGENEKVEGNTDVVYDGARPSPPF</sequence>
<evidence type="ECO:0000313" key="1">
    <source>
        <dbReference type="EMBL" id="SFD87049.1"/>
    </source>
</evidence>